<organism evidence="1 2">
    <name type="scientific">Adineta steineri</name>
    <dbReference type="NCBI Taxonomy" id="433720"/>
    <lineage>
        <taxon>Eukaryota</taxon>
        <taxon>Metazoa</taxon>
        <taxon>Spiralia</taxon>
        <taxon>Gnathifera</taxon>
        <taxon>Rotifera</taxon>
        <taxon>Eurotatoria</taxon>
        <taxon>Bdelloidea</taxon>
        <taxon>Adinetida</taxon>
        <taxon>Adinetidae</taxon>
        <taxon>Adineta</taxon>
    </lineage>
</organism>
<dbReference type="AlphaFoldDB" id="A0A815QFG7"/>
<proteinExistence type="predicted"/>
<evidence type="ECO:0000313" key="1">
    <source>
        <dbReference type="EMBL" id="CAF1463301.1"/>
    </source>
</evidence>
<comment type="caution">
    <text evidence="1">The sequence shown here is derived from an EMBL/GenBank/DDBJ whole genome shotgun (WGS) entry which is preliminary data.</text>
</comment>
<dbReference type="EMBL" id="CAJNON010001445">
    <property type="protein sequence ID" value="CAF1463301.1"/>
    <property type="molecule type" value="Genomic_DNA"/>
</dbReference>
<sequence length="83" mass="9684">MSMSDFYSCYQKTGQTFIEWKAELCEKMRHCGFTSSVHANKLRERALRDIYVMGIKSPKILQALSKEQNPDLETAEKIIQHDE</sequence>
<name>A0A815QFG7_9BILA</name>
<evidence type="ECO:0000313" key="2">
    <source>
        <dbReference type="Proteomes" id="UP000663891"/>
    </source>
</evidence>
<reference evidence="1" key="1">
    <citation type="submission" date="2021-02" db="EMBL/GenBank/DDBJ databases">
        <authorList>
            <person name="Nowell W R."/>
        </authorList>
    </citation>
    <scope>NUCLEOTIDE SEQUENCE</scope>
</reference>
<dbReference type="OrthoDB" id="5978043at2759"/>
<gene>
    <name evidence="1" type="ORF">VCS650_LOCUS40168</name>
</gene>
<dbReference type="Proteomes" id="UP000663891">
    <property type="component" value="Unassembled WGS sequence"/>
</dbReference>
<accession>A0A815QFG7</accession>
<protein>
    <submittedName>
        <fullName evidence="1">Uncharacterized protein</fullName>
    </submittedName>
</protein>